<accession>A0A9P3G4V0</accession>
<sequence length="160" mass="17483">MIFTAIFTALVAFLASSAAATPLEKRVTVRDGTIASPTDGTVVSPGNSYAFQYNLINWCQAGYTSFDVYLLDNEPTAASMNTTQGFTDYVYYYGRYTVDNFPDGLPPMGTPPPSTLPMLDIGSSYDGQDIWLTVVQTELYCPPDGHTEYMLASNNMVYSA</sequence>
<dbReference type="OrthoDB" id="2769307at2759"/>
<evidence type="ECO:0000313" key="2">
    <source>
        <dbReference type="EMBL" id="GJE89193.1"/>
    </source>
</evidence>
<gene>
    <name evidence="2" type="ORF">PsYK624_052880</name>
</gene>
<dbReference type="AlphaFoldDB" id="A0A9P3G4V0"/>
<keyword evidence="3" id="KW-1185">Reference proteome</keyword>
<reference evidence="2 3" key="1">
    <citation type="submission" date="2021-08" db="EMBL/GenBank/DDBJ databases">
        <title>Draft Genome Sequence of Phanerochaete sordida strain YK-624.</title>
        <authorList>
            <person name="Mori T."/>
            <person name="Dohra H."/>
            <person name="Suzuki T."/>
            <person name="Kawagishi H."/>
            <person name="Hirai H."/>
        </authorList>
    </citation>
    <scope>NUCLEOTIDE SEQUENCE [LARGE SCALE GENOMIC DNA]</scope>
    <source>
        <strain evidence="2 3">YK-624</strain>
    </source>
</reference>
<comment type="caution">
    <text evidence="2">The sequence shown here is derived from an EMBL/GenBank/DDBJ whole genome shotgun (WGS) entry which is preliminary data.</text>
</comment>
<dbReference type="Proteomes" id="UP000703269">
    <property type="component" value="Unassembled WGS sequence"/>
</dbReference>
<proteinExistence type="predicted"/>
<organism evidence="2 3">
    <name type="scientific">Phanerochaete sordida</name>
    <dbReference type="NCBI Taxonomy" id="48140"/>
    <lineage>
        <taxon>Eukaryota</taxon>
        <taxon>Fungi</taxon>
        <taxon>Dikarya</taxon>
        <taxon>Basidiomycota</taxon>
        <taxon>Agaricomycotina</taxon>
        <taxon>Agaricomycetes</taxon>
        <taxon>Polyporales</taxon>
        <taxon>Phanerochaetaceae</taxon>
        <taxon>Phanerochaete</taxon>
    </lineage>
</organism>
<feature type="signal peptide" evidence="1">
    <location>
        <begin position="1"/>
        <end position="20"/>
    </location>
</feature>
<name>A0A9P3G4V0_9APHY</name>
<protein>
    <submittedName>
        <fullName evidence="2">Uncharacterized protein</fullName>
    </submittedName>
</protein>
<keyword evidence="1" id="KW-0732">Signal</keyword>
<dbReference type="EMBL" id="BPQB01000012">
    <property type="protein sequence ID" value="GJE89193.1"/>
    <property type="molecule type" value="Genomic_DNA"/>
</dbReference>
<feature type="chain" id="PRO_5040500890" evidence="1">
    <location>
        <begin position="21"/>
        <end position="160"/>
    </location>
</feature>
<evidence type="ECO:0000256" key="1">
    <source>
        <dbReference type="SAM" id="SignalP"/>
    </source>
</evidence>
<evidence type="ECO:0000313" key="3">
    <source>
        <dbReference type="Proteomes" id="UP000703269"/>
    </source>
</evidence>